<evidence type="ECO:0000256" key="1">
    <source>
        <dbReference type="SAM" id="MobiDB-lite"/>
    </source>
</evidence>
<proteinExistence type="predicted"/>
<feature type="region of interest" description="Disordered" evidence="1">
    <location>
        <begin position="1"/>
        <end position="22"/>
    </location>
</feature>
<keyword evidence="3" id="KW-1185">Reference proteome</keyword>
<evidence type="ECO:0000313" key="2">
    <source>
        <dbReference type="EMBL" id="MBP1923871.1"/>
    </source>
</evidence>
<organism evidence="2 3">
    <name type="scientific">Halorubrum alkaliphilum</name>
    <dbReference type="NCBI Taxonomy" id="261290"/>
    <lineage>
        <taxon>Archaea</taxon>
        <taxon>Methanobacteriati</taxon>
        <taxon>Methanobacteriota</taxon>
        <taxon>Stenosarchaea group</taxon>
        <taxon>Halobacteria</taxon>
        <taxon>Halobacteriales</taxon>
        <taxon>Haloferacaceae</taxon>
        <taxon>Halorubrum</taxon>
    </lineage>
</organism>
<accession>A0A8T4GKG9</accession>
<evidence type="ECO:0000313" key="3">
    <source>
        <dbReference type="Proteomes" id="UP000823588"/>
    </source>
</evidence>
<dbReference type="EMBL" id="JAGGKQ010000033">
    <property type="protein sequence ID" value="MBP1923871.1"/>
    <property type="molecule type" value="Genomic_DNA"/>
</dbReference>
<gene>
    <name evidence="2" type="ORF">J2751_002917</name>
</gene>
<dbReference type="Proteomes" id="UP000823588">
    <property type="component" value="Unassembled WGS sequence"/>
</dbReference>
<comment type="caution">
    <text evidence="2">The sequence shown here is derived from an EMBL/GenBank/DDBJ whole genome shotgun (WGS) entry which is preliminary data.</text>
</comment>
<sequence length="34" mass="3727">MSEEERTTIVAEHSTEELSAEYSAEELDALGVTV</sequence>
<protein>
    <submittedName>
        <fullName evidence="2">Uncharacterized protein</fullName>
    </submittedName>
</protein>
<reference evidence="2" key="1">
    <citation type="submission" date="2021-03" db="EMBL/GenBank/DDBJ databases">
        <title>Genomic Encyclopedia of Type Strains, Phase IV (KMG-IV): sequencing the most valuable type-strain genomes for metagenomic binning, comparative biology and taxonomic classification.</title>
        <authorList>
            <person name="Goeker M."/>
        </authorList>
    </citation>
    <scope>NUCLEOTIDE SEQUENCE</scope>
    <source>
        <strain evidence="2">DSM 23564</strain>
    </source>
</reference>
<name>A0A8T4GKG9_9EURY</name>
<dbReference type="AlphaFoldDB" id="A0A8T4GKG9"/>